<dbReference type="CDD" id="cd00082">
    <property type="entry name" value="HisKA"/>
    <property type="match status" value="1"/>
</dbReference>
<dbReference type="PANTHER" id="PTHR44936:SF10">
    <property type="entry name" value="SENSOR PROTEIN RSTB"/>
    <property type="match status" value="1"/>
</dbReference>
<dbReference type="PANTHER" id="PTHR44936">
    <property type="entry name" value="SENSOR PROTEIN CREC"/>
    <property type="match status" value="1"/>
</dbReference>
<gene>
    <name evidence="16" type="ORF">A8708_26230</name>
</gene>
<dbReference type="InterPro" id="IPR005467">
    <property type="entry name" value="His_kinase_dom"/>
</dbReference>
<dbReference type="Gene3D" id="3.30.565.10">
    <property type="entry name" value="Histidine kinase-like ATPase, C-terminal domain"/>
    <property type="match status" value="1"/>
</dbReference>
<keyword evidence="6" id="KW-0808">Transferase</keyword>
<dbReference type="Pfam" id="PF00672">
    <property type="entry name" value="HAMP"/>
    <property type="match status" value="1"/>
</dbReference>
<dbReference type="InterPro" id="IPR003661">
    <property type="entry name" value="HisK_dim/P_dom"/>
</dbReference>
<dbReference type="PROSITE" id="PS50885">
    <property type="entry name" value="HAMP"/>
    <property type="match status" value="1"/>
</dbReference>
<feature type="domain" description="HAMP" evidence="15">
    <location>
        <begin position="248"/>
        <end position="301"/>
    </location>
</feature>
<evidence type="ECO:0000256" key="3">
    <source>
        <dbReference type="ARBA" id="ARBA00012438"/>
    </source>
</evidence>
<feature type="region of interest" description="Disordered" evidence="12">
    <location>
        <begin position="101"/>
        <end position="171"/>
    </location>
</feature>
<dbReference type="SUPFAM" id="SSF47384">
    <property type="entry name" value="Homodimeric domain of signal transducing histidine kinase"/>
    <property type="match status" value="1"/>
</dbReference>
<name>A0A198ADZ7_9BACL</name>
<dbReference type="GO" id="GO:0000155">
    <property type="term" value="F:phosphorelay sensor kinase activity"/>
    <property type="evidence" value="ECO:0007669"/>
    <property type="project" value="InterPro"/>
</dbReference>
<evidence type="ECO:0000256" key="4">
    <source>
        <dbReference type="ARBA" id="ARBA00022475"/>
    </source>
</evidence>
<protein>
    <recommendedName>
        <fullName evidence="3">histidine kinase</fullName>
        <ecNumber evidence="3">2.7.13.3</ecNumber>
    </recommendedName>
</protein>
<keyword evidence="11 13" id="KW-0472">Membrane</keyword>
<dbReference type="SMART" id="SM00388">
    <property type="entry name" value="HisKA"/>
    <property type="match status" value="1"/>
</dbReference>
<keyword evidence="9" id="KW-0067">ATP-binding</keyword>
<keyword evidence="8" id="KW-0418">Kinase</keyword>
<proteinExistence type="predicted"/>
<dbReference type="CDD" id="cd00075">
    <property type="entry name" value="HATPase"/>
    <property type="match status" value="1"/>
</dbReference>
<evidence type="ECO:0000259" key="14">
    <source>
        <dbReference type="PROSITE" id="PS50109"/>
    </source>
</evidence>
<dbReference type="InterPro" id="IPR036097">
    <property type="entry name" value="HisK_dim/P_sf"/>
</dbReference>
<dbReference type="InterPro" id="IPR003660">
    <property type="entry name" value="HAMP_dom"/>
</dbReference>
<keyword evidence="13" id="KW-1133">Transmembrane helix</keyword>
<keyword evidence="13" id="KW-0812">Transmembrane</keyword>
<dbReference type="SUPFAM" id="SSF55874">
    <property type="entry name" value="ATPase domain of HSP90 chaperone/DNA topoisomerase II/histidine kinase"/>
    <property type="match status" value="1"/>
</dbReference>
<evidence type="ECO:0000256" key="10">
    <source>
        <dbReference type="ARBA" id="ARBA00023012"/>
    </source>
</evidence>
<keyword evidence="17" id="KW-1185">Reference proteome</keyword>
<dbReference type="InterPro" id="IPR004358">
    <property type="entry name" value="Sig_transdc_His_kin-like_C"/>
</dbReference>
<feature type="compositionally biased region" description="Gly residues" evidence="12">
    <location>
        <begin position="116"/>
        <end position="130"/>
    </location>
</feature>
<dbReference type="OrthoDB" id="9813151at2"/>
<dbReference type="Gene3D" id="6.10.340.10">
    <property type="match status" value="1"/>
</dbReference>
<dbReference type="SMART" id="SM00387">
    <property type="entry name" value="HATPase_c"/>
    <property type="match status" value="1"/>
</dbReference>
<dbReference type="STRING" id="1850517.A8708_26230"/>
<dbReference type="Pfam" id="PF02518">
    <property type="entry name" value="HATPase_c"/>
    <property type="match status" value="1"/>
</dbReference>
<dbReference type="EC" id="2.7.13.3" evidence="3"/>
<evidence type="ECO:0000256" key="13">
    <source>
        <dbReference type="SAM" id="Phobius"/>
    </source>
</evidence>
<keyword evidence="4" id="KW-1003">Cell membrane</keyword>
<dbReference type="PROSITE" id="PS50109">
    <property type="entry name" value="HIS_KIN"/>
    <property type="match status" value="1"/>
</dbReference>
<feature type="transmembrane region" description="Helical" evidence="13">
    <location>
        <begin position="20"/>
        <end position="38"/>
    </location>
</feature>
<evidence type="ECO:0000256" key="12">
    <source>
        <dbReference type="SAM" id="MobiDB-lite"/>
    </source>
</evidence>
<sequence>MSMRSKKQLSLLQVWSRTYLLSLLIGIMIIGFIAVQWMEYMTQQNRIQSIQHIMERMAEQVVTSKGDFVPSDEIYEILRSNQKDLEFKNPVKAHIKSADHRVVFPPPPGADPSPGGLQGGSQGGPPGGGPRNELPPRGMEGDMMNRGQLRDEGDGGPDGPNGMPQLPKEMRDGLLPESSTYVKEKGELGRNIFMFSAPILYANKTIGAIYVSIPSDAVTNVKVDYGMLYALLTGGAVLGWFVIYMLTRRLVKPIKEVADAAQQLMQGNYDVTFKSNSKEQEVSQLIATFQEMSSRLKQLESLRTLLLAGVTHELKTPVASISGLLQAVQDKVVDGAESEEFIQLSLKEAQRMHHMVEDLLDFNGFATGALRITNEQIELNAFTREVVHQWRIAQEEHQKLDIQVQSVREVLPIEGDSGRIQQILINLLNNSLHAGASRGALQLSLYDFSDSHIGIDVTDQGKGIPEEERPFIFERFYRGGVKKHKVRGLGLGLPYSLMLAQAQRGQLFLRESSERGSTFTLTLVKITS</sequence>
<evidence type="ECO:0000256" key="6">
    <source>
        <dbReference type="ARBA" id="ARBA00022679"/>
    </source>
</evidence>
<dbReference type="SMART" id="SM00304">
    <property type="entry name" value="HAMP"/>
    <property type="match status" value="1"/>
</dbReference>
<dbReference type="RefSeq" id="WP_068663536.1">
    <property type="nucleotide sequence ID" value="NZ_LYPB01000054.1"/>
</dbReference>
<evidence type="ECO:0000256" key="2">
    <source>
        <dbReference type="ARBA" id="ARBA00004651"/>
    </source>
</evidence>
<dbReference type="Pfam" id="PF00512">
    <property type="entry name" value="HisKA"/>
    <property type="match status" value="1"/>
</dbReference>
<dbReference type="GO" id="GO:0005886">
    <property type="term" value="C:plasma membrane"/>
    <property type="evidence" value="ECO:0007669"/>
    <property type="project" value="UniProtKB-SubCell"/>
</dbReference>
<reference evidence="16 17" key="1">
    <citation type="submission" date="2016-05" db="EMBL/GenBank/DDBJ databases">
        <title>Paenibacillus sp. 1ZS3-15 nov., isolated from the rhizosphere soil.</title>
        <authorList>
            <person name="Zhang X.X."/>
            <person name="Zhang J."/>
        </authorList>
    </citation>
    <scope>NUCLEOTIDE SEQUENCE [LARGE SCALE GENOMIC DNA]</scope>
    <source>
        <strain evidence="16 17">1ZS3-15</strain>
    </source>
</reference>
<dbReference type="EMBL" id="LYPB01000054">
    <property type="protein sequence ID" value="OAS19724.1"/>
    <property type="molecule type" value="Genomic_DNA"/>
</dbReference>
<dbReference type="InterPro" id="IPR036890">
    <property type="entry name" value="HATPase_C_sf"/>
</dbReference>
<evidence type="ECO:0000256" key="8">
    <source>
        <dbReference type="ARBA" id="ARBA00022777"/>
    </source>
</evidence>
<comment type="catalytic activity">
    <reaction evidence="1">
        <text>ATP + protein L-histidine = ADP + protein N-phospho-L-histidine.</text>
        <dbReference type="EC" id="2.7.13.3"/>
    </reaction>
</comment>
<dbReference type="PRINTS" id="PR00344">
    <property type="entry name" value="BCTRLSENSOR"/>
</dbReference>
<dbReference type="SUPFAM" id="SSF158472">
    <property type="entry name" value="HAMP domain-like"/>
    <property type="match status" value="1"/>
</dbReference>
<dbReference type="GO" id="GO:0005524">
    <property type="term" value="F:ATP binding"/>
    <property type="evidence" value="ECO:0007669"/>
    <property type="project" value="UniProtKB-KW"/>
</dbReference>
<feature type="transmembrane region" description="Helical" evidence="13">
    <location>
        <begin position="225"/>
        <end position="246"/>
    </location>
</feature>
<feature type="domain" description="Histidine kinase" evidence="14">
    <location>
        <begin position="309"/>
        <end position="527"/>
    </location>
</feature>
<dbReference type="Gene3D" id="1.10.287.130">
    <property type="match status" value="1"/>
</dbReference>
<dbReference type="InterPro" id="IPR003594">
    <property type="entry name" value="HATPase_dom"/>
</dbReference>
<keyword evidence="7" id="KW-0547">Nucleotide-binding</keyword>
<dbReference type="Proteomes" id="UP000078454">
    <property type="component" value="Unassembled WGS sequence"/>
</dbReference>
<dbReference type="InterPro" id="IPR050980">
    <property type="entry name" value="2C_sensor_his_kinase"/>
</dbReference>
<keyword evidence="10" id="KW-0902">Two-component regulatory system</keyword>
<comment type="caution">
    <text evidence="16">The sequence shown here is derived from an EMBL/GenBank/DDBJ whole genome shotgun (WGS) entry which is preliminary data.</text>
</comment>
<evidence type="ECO:0000256" key="11">
    <source>
        <dbReference type="ARBA" id="ARBA00023136"/>
    </source>
</evidence>
<comment type="subcellular location">
    <subcellularLocation>
        <location evidence="2">Cell membrane</location>
        <topology evidence="2">Multi-pass membrane protein</topology>
    </subcellularLocation>
</comment>
<evidence type="ECO:0000313" key="17">
    <source>
        <dbReference type="Proteomes" id="UP000078454"/>
    </source>
</evidence>
<organism evidence="16 17">
    <name type="scientific">Paenibacillus oryzisoli</name>
    <dbReference type="NCBI Taxonomy" id="1850517"/>
    <lineage>
        <taxon>Bacteria</taxon>
        <taxon>Bacillati</taxon>
        <taxon>Bacillota</taxon>
        <taxon>Bacilli</taxon>
        <taxon>Bacillales</taxon>
        <taxon>Paenibacillaceae</taxon>
        <taxon>Paenibacillus</taxon>
    </lineage>
</organism>
<evidence type="ECO:0000256" key="5">
    <source>
        <dbReference type="ARBA" id="ARBA00022553"/>
    </source>
</evidence>
<accession>A0A198ADZ7</accession>
<evidence type="ECO:0000259" key="15">
    <source>
        <dbReference type="PROSITE" id="PS50885"/>
    </source>
</evidence>
<dbReference type="AlphaFoldDB" id="A0A198ADZ7"/>
<evidence type="ECO:0000313" key="16">
    <source>
        <dbReference type="EMBL" id="OAS19724.1"/>
    </source>
</evidence>
<evidence type="ECO:0000256" key="1">
    <source>
        <dbReference type="ARBA" id="ARBA00000085"/>
    </source>
</evidence>
<evidence type="ECO:0000256" key="7">
    <source>
        <dbReference type="ARBA" id="ARBA00022741"/>
    </source>
</evidence>
<dbReference type="CDD" id="cd06225">
    <property type="entry name" value="HAMP"/>
    <property type="match status" value="1"/>
</dbReference>
<keyword evidence="5" id="KW-0597">Phosphoprotein</keyword>
<evidence type="ECO:0000256" key="9">
    <source>
        <dbReference type="ARBA" id="ARBA00022840"/>
    </source>
</evidence>